<dbReference type="EMBL" id="JAVFKD010000010">
    <property type="protein sequence ID" value="KAK5994607.1"/>
    <property type="molecule type" value="Genomic_DNA"/>
</dbReference>
<name>A0ABR0SRQ1_9HYPO</name>
<evidence type="ECO:0000313" key="1">
    <source>
        <dbReference type="EMBL" id="KAK5994607.1"/>
    </source>
</evidence>
<accession>A0ABR0SRQ1</accession>
<evidence type="ECO:0000313" key="2">
    <source>
        <dbReference type="Proteomes" id="UP001338125"/>
    </source>
</evidence>
<gene>
    <name evidence="1" type="ORF">PT974_05086</name>
</gene>
<protein>
    <submittedName>
        <fullName evidence="1">Uncharacterized protein</fullName>
    </submittedName>
</protein>
<proteinExistence type="predicted"/>
<keyword evidence="2" id="KW-1185">Reference proteome</keyword>
<dbReference type="Proteomes" id="UP001338125">
    <property type="component" value="Unassembled WGS sequence"/>
</dbReference>
<comment type="caution">
    <text evidence="1">The sequence shown here is derived from an EMBL/GenBank/DDBJ whole genome shotgun (WGS) entry which is preliminary data.</text>
</comment>
<reference evidence="1 2" key="1">
    <citation type="submission" date="2024-01" db="EMBL/GenBank/DDBJ databases">
        <title>Complete genome of Cladobotryum mycophilum ATHUM6906.</title>
        <authorList>
            <person name="Christinaki A.C."/>
            <person name="Myridakis A.I."/>
            <person name="Kouvelis V.N."/>
        </authorList>
    </citation>
    <scope>NUCLEOTIDE SEQUENCE [LARGE SCALE GENOMIC DNA]</scope>
    <source>
        <strain evidence="1 2">ATHUM6906</strain>
    </source>
</reference>
<organism evidence="1 2">
    <name type="scientific">Cladobotryum mycophilum</name>
    <dbReference type="NCBI Taxonomy" id="491253"/>
    <lineage>
        <taxon>Eukaryota</taxon>
        <taxon>Fungi</taxon>
        <taxon>Dikarya</taxon>
        <taxon>Ascomycota</taxon>
        <taxon>Pezizomycotina</taxon>
        <taxon>Sordariomycetes</taxon>
        <taxon>Hypocreomycetidae</taxon>
        <taxon>Hypocreales</taxon>
        <taxon>Hypocreaceae</taxon>
        <taxon>Cladobotryum</taxon>
    </lineage>
</organism>
<sequence>MSMISLEQRHSQMVAQGASGNAQPLIHISILTLASLGLLFLTTRSGPRDPAASCYKPVVAVE</sequence>